<evidence type="ECO:0000313" key="3">
    <source>
        <dbReference type="EMBL" id="CAB4927678.1"/>
    </source>
</evidence>
<dbReference type="InterPro" id="IPR002347">
    <property type="entry name" value="SDR_fam"/>
</dbReference>
<comment type="similarity">
    <text evidence="1">Belongs to the short-chain dehydrogenases/reductases (SDR) family.</text>
</comment>
<keyword evidence="2" id="KW-0560">Oxidoreductase</keyword>
<dbReference type="EMBL" id="CAFBMR010000110">
    <property type="protein sequence ID" value="CAB4927678.1"/>
    <property type="molecule type" value="Genomic_DNA"/>
</dbReference>
<protein>
    <submittedName>
        <fullName evidence="3">Unannotated protein</fullName>
    </submittedName>
</protein>
<dbReference type="FunFam" id="3.40.50.720:FF:000084">
    <property type="entry name" value="Short-chain dehydrogenase reductase"/>
    <property type="match status" value="1"/>
</dbReference>
<dbReference type="Pfam" id="PF13561">
    <property type="entry name" value="adh_short_C2"/>
    <property type="match status" value="1"/>
</dbReference>
<dbReference type="CDD" id="cd05233">
    <property type="entry name" value="SDR_c"/>
    <property type="match status" value="1"/>
</dbReference>
<dbReference type="Gene3D" id="3.40.50.720">
    <property type="entry name" value="NAD(P)-binding Rossmann-like Domain"/>
    <property type="match status" value="1"/>
</dbReference>
<proteinExistence type="inferred from homology"/>
<dbReference type="AlphaFoldDB" id="A0A6J7I9F2"/>
<gene>
    <name evidence="3" type="ORF">UFOPK3610_01764</name>
</gene>
<accession>A0A6J7I9F2</accession>
<dbReference type="PRINTS" id="PR00081">
    <property type="entry name" value="GDHRDH"/>
</dbReference>
<dbReference type="PANTHER" id="PTHR24321">
    <property type="entry name" value="DEHYDROGENASES, SHORT CHAIN"/>
    <property type="match status" value="1"/>
</dbReference>
<dbReference type="PRINTS" id="PR00080">
    <property type="entry name" value="SDRFAMILY"/>
</dbReference>
<dbReference type="PANTHER" id="PTHR24321:SF8">
    <property type="entry name" value="ESTRADIOL 17-BETA-DEHYDROGENASE 8-RELATED"/>
    <property type="match status" value="1"/>
</dbReference>
<dbReference type="PROSITE" id="PS51257">
    <property type="entry name" value="PROKAR_LIPOPROTEIN"/>
    <property type="match status" value="1"/>
</dbReference>
<organism evidence="3">
    <name type="scientific">freshwater metagenome</name>
    <dbReference type="NCBI Taxonomy" id="449393"/>
    <lineage>
        <taxon>unclassified sequences</taxon>
        <taxon>metagenomes</taxon>
        <taxon>ecological metagenomes</taxon>
    </lineage>
</organism>
<dbReference type="GO" id="GO:0016491">
    <property type="term" value="F:oxidoreductase activity"/>
    <property type="evidence" value="ECO:0007669"/>
    <property type="project" value="UniProtKB-KW"/>
</dbReference>
<evidence type="ECO:0000256" key="1">
    <source>
        <dbReference type="ARBA" id="ARBA00006484"/>
    </source>
</evidence>
<name>A0A6J7I9F2_9ZZZZ</name>
<dbReference type="SUPFAM" id="SSF51735">
    <property type="entry name" value="NAD(P)-binding Rossmann-fold domains"/>
    <property type="match status" value="1"/>
</dbReference>
<sequence length="250" mass="25253">MSDLTDRIALVTGGGAGIGAACSRSFAAAGATVVVADRDRAAADAVTAGILGNGGKATAATVDVADSASVNALVDAIVAQHGRLDIGVNNAGIGGAQLGIAELTDAEWAETRSINLDGVFYCMRAEILQMKKQGGGVIVNMASILSVVAWPGAAPYIGAKHGVLGLTRSGAIDYAADGIRVNAVGPGFISTDLVKNGLPPETYDMLAGMHPIGRMGTPEEVAKLVLFLASDDSSNMTGGYYPVDGGYTIR</sequence>
<evidence type="ECO:0000256" key="2">
    <source>
        <dbReference type="ARBA" id="ARBA00023002"/>
    </source>
</evidence>
<dbReference type="InterPro" id="IPR036291">
    <property type="entry name" value="NAD(P)-bd_dom_sf"/>
</dbReference>
<reference evidence="3" key="1">
    <citation type="submission" date="2020-05" db="EMBL/GenBank/DDBJ databases">
        <authorList>
            <person name="Chiriac C."/>
            <person name="Salcher M."/>
            <person name="Ghai R."/>
            <person name="Kavagutti S V."/>
        </authorList>
    </citation>
    <scope>NUCLEOTIDE SEQUENCE</scope>
</reference>